<comment type="similarity">
    <text evidence="1">Belongs to the EEIG family.</text>
</comment>
<feature type="domain" description="C2 NT-type" evidence="3">
    <location>
        <begin position="1"/>
        <end position="141"/>
    </location>
</feature>
<protein>
    <recommendedName>
        <fullName evidence="3">C2 NT-type domain-containing protein</fullName>
    </recommendedName>
</protein>
<dbReference type="PANTHER" id="PTHR21456:SF1">
    <property type="entry name" value="C2 NT-TYPE DOMAIN-CONTAINING PROTEIN"/>
    <property type="match status" value="1"/>
</dbReference>
<evidence type="ECO:0000256" key="2">
    <source>
        <dbReference type="SAM" id="MobiDB-lite"/>
    </source>
</evidence>
<feature type="compositionally biased region" description="Basic and acidic residues" evidence="2">
    <location>
        <begin position="225"/>
        <end position="237"/>
    </location>
</feature>
<dbReference type="PROSITE" id="PS51840">
    <property type="entry name" value="C2_NT"/>
    <property type="match status" value="1"/>
</dbReference>
<evidence type="ECO:0000259" key="3">
    <source>
        <dbReference type="PROSITE" id="PS51840"/>
    </source>
</evidence>
<dbReference type="InterPro" id="IPR039931">
    <property type="entry name" value="EEIG1/2-like"/>
</dbReference>
<dbReference type="RefSeq" id="XP_066916687.1">
    <property type="nucleotide sequence ID" value="XM_067060586.1"/>
</dbReference>
<sequence>MKKKKFKFDVNLRIDELNSIPYVTGVLFCKARLLSGGDFSSHTQRANIVSHSVRWEHEINFSCKLSSAPGTGILETCLCRISVRKEIKGGKSHEKLGYVDVNLAEYAGSKGLSRRYILEGYEGKTYRQDNSILKITAGMKLVSGDPLFKAQEYREQHASSTLEPESVSAGAYPQHRLSGLEMTDQMKRSQSDAVAREDVHSPVLQHYRTASNGSNVFATHSRNSSIDKRSSMHHSREPSGVSNGDSACADLDMSHLQSPIQARGVYKRSGDVYKRIDETRVNADDIIDQLINAADLTTNSTNADEGIDVSLFLASDGVSTMSKIETRRRRHELKPEDRFKTL</sequence>
<accession>A0A7M5WYB9</accession>
<feature type="compositionally biased region" description="Polar residues" evidence="2">
    <location>
        <begin position="208"/>
        <end position="224"/>
    </location>
</feature>
<evidence type="ECO:0000313" key="5">
    <source>
        <dbReference type="Proteomes" id="UP000594262"/>
    </source>
</evidence>
<name>A0A7M5WYB9_9CNID</name>
<dbReference type="InterPro" id="IPR019448">
    <property type="entry name" value="NT-C2"/>
</dbReference>
<keyword evidence="5" id="KW-1185">Reference proteome</keyword>
<dbReference type="Proteomes" id="UP000594262">
    <property type="component" value="Unplaced"/>
</dbReference>
<reference evidence="4" key="1">
    <citation type="submission" date="2021-01" db="UniProtKB">
        <authorList>
            <consortium name="EnsemblMetazoa"/>
        </authorList>
    </citation>
    <scope>IDENTIFICATION</scope>
</reference>
<dbReference type="OrthoDB" id="3365224at2759"/>
<dbReference type="GeneID" id="136803863"/>
<dbReference type="Pfam" id="PF10358">
    <property type="entry name" value="NT-C2"/>
    <property type="match status" value="1"/>
</dbReference>
<proteinExistence type="inferred from homology"/>
<evidence type="ECO:0000313" key="4">
    <source>
        <dbReference type="EnsemblMetazoa" id="CLYHEMP014892.1"/>
    </source>
</evidence>
<dbReference type="AlphaFoldDB" id="A0A7M5WYB9"/>
<organism evidence="4 5">
    <name type="scientific">Clytia hemisphaerica</name>
    <dbReference type="NCBI Taxonomy" id="252671"/>
    <lineage>
        <taxon>Eukaryota</taxon>
        <taxon>Metazoa</taxon>
        <taxon>Cnidaria</taxon>
        <taxon>Hydrozoa</taxon>
        <taxon>Hydroidolina</taxon>
        <taxon>Leptothecata</taxon>
        <taxon>Obeliida</taxon>
        <taxon>Clytiidae</taxon>
        <taxon>Clytia</taxon>
    </lineage>
</organism>
<evidence type="ECO:0000256" key="1">
    <source>
        <dbReference type="ARBA" id="ARBA00034780"/>
    </source>
</evidence>
<feature type="region of interest" description="Disordered" evidence="2">
    <location>
        <begin position="208"/>
        <end position="246"/>
    </location>
</feature>
<dbReference type="PANTHER" id="PTHR21456">
    <property type="entry name" value="FAMILY WITH SEQUENCE SIMILARITY 102"/>
    <property type="match status" value="1"/>
</dbReference>
<dbReference type="EnsemblMetazoa" id="CLYHEMT014892.1">
    <property type="protein sequence ID" value="CLYHEMP014892.1"/>
    <property type="gene ID" value="CLYHEMG014892"/>
</dbReference>